<organism evidence="1 2">
    <name type="scientific">Ceratitis capitata</name>
    <name type="common">Mediterranean fruit fly</name>
    <name type="synonym">Tephritis capitata</name>
    <dbReference type="NCBI Taxonomy" id="7213"/>
    <lineage>
        <taxon>Eukaryota</taxon>
        <taxon>Metazoa</taxon>
        <taxon>Ecdysozoa</taxon>
        <taxon>Arthropoda</taxon>
        <taxon>Hexapoda</taxon>
        <taxon>Insecta</taxon>
        <taxon>Pterygota</taxon>
        <taxon>Neoptera</taxon>
        <taxon>Endopterygota</taxon>
        <taxon>Diptera</taxon>
        <taxon>Brachycera</taxon>
        <taxon>Muscomorpha</taxon>
        <taxon>Tephritoidea</taxon>
        <taxon>Tephritidae</taxon>
        <taxon>Ceratitis</taxon>
        <taxon>Ceratitis</taxon>
    </lineage>
</organism>
<dbReference type="OrthoDB" id="196264at2759"/>
<gene>
    <name evidence="1" type="ORF">CCAP1982_LOCUS8332</name>
</gene>
<accession>A0A811ULZ7</accession>
<dbReference type="AlphaFoldDB" id="A0A811ULZ7"/>
<keyword evidence="2" id="KW-1185">Reference proteome</keyword>
<sequence>MIRVQIGGVALQLVAASDSDGNKVALQTNAIAPEPTPSDKPKEIDTHRPPIMISAHDDEDPYAHRPERYPLSQVDFDRVKTPFIIGIWILSASIAKIGKLK</sequence>
<protein>
    <submittedName>
        <fullName evidence="1">(Mediterranean fruit fly) hypothetical protein</fullName>
    </submittedName>
</protein>
<dbReference type="EMBL" id="CAJHJT010000012">
    <property type="protein sequence ID" value="CAD6999820.1"/>
    <property type="molecule type" value="Genomic_DNA"/>
</dbReference>
<evidence type="ECO:0000313" key="2">
    <source>
        <dbReference type="Proteomes" id="UP000606786"/>
    </source>
</evidence>
<comment type="caution">
    <text evidence="1">The sequence shown here is derived from an EMBL/GenBank/DDBJ whole genome shotgun (WGS) entry which is preliminary data.</text>
</comment>
<dbReference type="Proteomes" id="UP000606786">
    <property type="component" value="Unassembled WGS sequence"/>
</dbReference>
<proteinExistence type="predicted"/>
<evidence type="ECO:0000313" key="1">
    <source>
        <dbReference type="EMBL" id="CAD6999820.1"/>
    </source>
</evidence>
<reference evidence="1" key="1">
    <citation type="submission" date="2020-11" db="EMBL/GenBank/DDBJ databases">
        <authorList>
            <person name="Whitehead M."/>
        </authorList>
    </citation>
    <scope>NUCLEOTIDE SEQUENCE</scope>
    <source>
        <strain evidence="1">EGII</strain>
    </source>
</reference>
<name>A0A811ULZ7_CERCA</name>